<feature type="domain" description="Protein kinase" evidence="6">
    <location>
        <begin position="8"/>
        <end position="265"/>
    </location>
</feature>
<feature type="binding site" evidence="5">
    <location>
        <position position="35"/>
    </location>
    <ligand>
        <name>ATP</name>
        <dbReference type="ChEBI" id="CHEBI:30616"/>
    </ligand>
</feature>
<dbReference type="AlphaFoldDB" id="A0A813DNA1"/>
<evidence type="ECO:0000256" key="5">
    <source>
        <dbReference type="PROSITE-ProRule" id="PRU10141"/>
    </source>
</evidence>
<evidence type="ECO:0000259" key="6">
    <source>
        <dbReference type="PROSITE" id="PS50011"/>
    </source>
</evidence>
<dbReference type="GO" id="GO:0004674">
    <property type="term" value="F:protein serine/threonine kinase activity"/>
    <property type="evidence" value="ECO:0007669"/>
    <property type="project" value="TreeGrafter"/>
</dbReference>
<dbReference type="InterPro" id="IPR017441">
    <property type="entry name" value="Protein_kinase_ATP_BS"/>
</dbReference>
<keyword evidence="3" id="KW-0418">Kinase</keyword>
<protein>
    <recommendedName>
        <fullName evidence="6">Protein kinase domain-containing protein</fullName>
    </recommendedName>
</protein>
<dbReference type="SUPFAM" id="SSF56112">
    <property type="entry name" value="Protein kinase-like (PK-like)"/>
    <property type="match status" value="1"/>
</dbReference>
<keyword evidence="4 5" id="KW-0067">ATP-binding</keyword>
<keyword evidence="1" id="KW-0808">Transferase</keyword>
<dbReference type="EMBL" id="CAJNNV010002305">
    <property type="protein sequence ID" value="CAE8586968.1"/>
    <property type="molecule type" value="Genomic_DNA"/>
</dbReference>
<gene>
    <name evidence="7" type="ORF">PGLA1383_LOCUS5811</name>
</gene>
<comment type="caution">
    <text evidence="7">The sequence shown here is derived from an EMBL/GenBank/DDBJ whole genome shotgun (WGS) entry which is preliminary data.</text>
</comment>
<dbReference type="Gene3D" id="3.30.200.20">
    <property type="entry name" value="Phosphorylase Kinase, domain 1"/>
    <property type="match status" value="1"/>
</dbReference>
<dbReference type="Proteomes" id="UP000654075">
    <property type="component" value="Unassembled WGS sequence"/>
</dbReference>
<evidence type="ECO:0000256" key="1">
    <source>
        <dbReference type="ARBA" id="ARBA00022679"/>
    </source>
</evidence>
<dbReference type="InterPro" id="IPR000719">
    <property type="entry name" value="Prot_kinase_dom"/>
</dbReference>
<dbReference type="GO" id="GO:0005524">
    <property type="term" value="F:ATP binding"/>
    <property type="evidence" value="ECO:0007669"/>
    <property type="project" value="UniProtKB-UniRule"/>
</dbReference>
<keyword evidence="2 5" id="KW-0547">Nucleotide-binding</keyword>
<sequence length="265" mass="27684">DVLDFKELSLGARLGSGAGATVYSAEWRQRQVAAKIWEAEKFSDGTAHGEWAVNRVAAKPGNPTLVGVLGCFEEPKPGMVLELLQGAIAAGGAPNFDTVTRDATPSQGGTGPLLTATAALKVAKAVALACEYLHAHGMIHGDVYLHNTLVVPEGEVIQGKAIDVSDVRLSDFGAAAVVEGETGACLQRLEVRSYGWLLQDLIDMLRESSPDTDVDGLSGLRQLCSCADVSKLPSFSEIAQKISALFDAAGIEGSAKKPRLGTAAL</sequence>
<dbReference type="PROSITE" id="PS00107">
    <property type="entry name" value="PROTEIN_KINASE_ATP"/>
    <property type="match status" value="1"/>
</dbReference>
<feature type="non-terminal residue" evidence="7">
    <location>
        <position position="1"/>
    </location>
</feature>
<dbReference type="Pfam" id="PF00069">
    <property type="entry name" value="Pkinase"/>
    <property type="match status" value="1"/>
</dbReference>
<name>A0A813DNA1_POLGL</name>
<dbReference type="PROSITE" id="PS50011">
    <property type="entry name" value="PROTEIN_KINASE_DOM"/>
    <property type="match status" value="1"/>
</dbReference>
<dbReference type="InterPro" id="IPR011009">
    <property type="entry name" value="Kinase-like_dom_sf"/>
</dbReference>
<dbReference type="InterPro" id="IPR051681">
    <property type="entry name" value="Ser/Thr_Kinases-Pseudokinases"/>
</dbReference>
<reference evidence="7" key="1">
    <citation type="submission" date="2021-02" db="EMBL/GenBank/DDBJ databases">
        <authorList>
            <person name="Dougan E. K."/>
            <person name="Rhodes N."/>
            <person name="Thang M."/>
            <person name="Chan C."/>
        </authorList>
    </citation>
    <scope>NUCLEOTIDE SEQUENCE</scope>
</reference>
<dbReference type="OMA" id="QARPIVC"/>
<proteinExistence type="predicted"/>
<evidence type="ECO:0000256" key="4">
    <source>
        <dbReference type="ARBA" id="ARBA00022840"/>
    </source>
</evidence>
<organism evidence="7 8">
    <name type="scientific">Polarella glacialis</name>
    <name type="common">Dinoflagellate</name>
    <dbReference type="NCBI Taxonomy" id="89957"/>
    <lineage>
        <taxon>Eukaryota</taxon>
        <taxon>Sar</taxon>
        <taxon>Alveolata</taxon>
        <taxon>Dinophyceae</taxon>
        <taxon>Suessiales</taxon>
        <taxon>Suessiaceae</taxon>
        <taxon>Polarella</taxon>
    </lineage>
</organism>
<dbReference type="PANTHER" id="PTHR44329:SF288">
    <property type="entry name" value="MITOGEN-ACTIVATED PROTEIN KINASE KINASE KINASE 20"/>
    <property type="match status" value="1"/>
</dbReference>
<keyword evidence="8" id="KW-1185">Reference proteome</keyword>
<evidence type="ECO:0000256" key="3">
    <source>
        <dbReference type="ARBA" id="ARBA00022777"/>
    </source>
</evidence>
<dbReference type="OrthoDB" id="1668230at2759"/>
<evidence type="ECO:0000313" key="8">
    <source>
        <dbReference type="Proteomes" id="UP000654075"/>
    </source>
</evidence>
<evidence type="ECO:0000313" key="7">
    <source>
        <dbReference type="EMBL" id="CAE8586968.1"/>
    </source>
</evidence>
<dbReference type="PANTHER" id="PTHR44329">
    <property type="entry name" value="SERINE/THREONINE-PROTEIN KINASE TNNI3K-RELATED"/>
    <property type="match status" value="1"/>
</dbReference>
<dbReference type="Gene3D" id="1.10.510.10">
    <property type="entry name" value="Transferase(Phosphotransferase) domain 1"/>
    <property type="match status" value="1"/>
</dbReference>
<accession>A0A813DNA1</accession>
<evidence type="ECO:0000256" key="2">
    <source>
        <dbReference type="ARBA" id="ARBA00022741"/>
    </source>
</evidence>